<keyword evidence="3" id="KW-1185">Reference proteome</keyword>
<evidence type="ECO:0000256" key="1">
    <source>
        <dbReference type="SAM" id="MobiDB-lite"/>
    </source>
</evidence>
<reference evidence="3" key="2">
    <citation type="submission" date="2012-08" db="EMBL/GenBank/DDBJ databases">
        <title>Genome sequence of Kazachstania naganishii.</title>
        <authorList>
            <person name="Gordon J.L."/>
            <person name="Armisen D."/>
            <person name="Proux-Wera E."/>
            <person name="OhEigeartaigh S.S."/>
            <person name="Byrne K.P."/>
            <person name="Wolfe K.H."/>
        </authorList>
    </citation>
    <scope>NUCLEOTIDE SEQUENCE [LARGE SCALE GENOMIC DNA]</scope>
    <source>
        <strain evidence="3">ATCC MYA-139 / BCRC 22969 / CBS 8797 / CCRC 22969 / KCTC 17520 / NBRC 10181 / NCYC 3082</strain>
    </source>
</reference>
<dbReference type="OMA" id="ICERVDM"/>
<evidence type="ECO:0000313" key="3">
    <source>
        <dbReference type="Proteomes" id="UP000006310"/>
    </source>
</evidence>
<sequence>MYSKQLKSEDFVNLKEAPKAKDSPTVGKYYGFQDPGEGPGVPRMLQRRSSTNYEDALNLREAAAANGGDTEIAPEDLGNKGMDLQNAKHDIQRDITQDNETSCFGICERVDMGDKVQHGSRGGNEETMRQEIFTKADYLDKDNERNFCMGTNASPPMFRRKSSFEYEDFKKDMYDRMKLFDD</sequence>
<gene>
    <name evidence="2" type="primary">KNAG0C01970</name>
    <name evidence="2" type="ordered locus">KNAG_0C01970</name>
</gene>
<feature type="region of interest" description="Disordered" evidence="1">
    <location>
        <begin position="1"/>
        <end position="51"/>
    </location>
</feature>
<dbReference type="GO" id="GO:0004857">
    <property type="term" value="F:enzyme inhibitor activity"/>
    <property type="evidence" value="ECO:0007669"/>
    <property type="project" value="EnsemblFungi"/>
</dbReference>
<dbReference type="RefSeq" id="XP_022463556.1">
    <property type="nucleotide sequence ID" value="XM_022606907.1"/>
</dbReference>
<protein>
    <submittedName>
        <fullName evidence="2">Uncharacterized protein</fullName>
    </submittedName>
</protein>
<dbReference type="Proteomes" id="UP000006310">
    <property type="component" value="Chromosome 3"/>
</dbReference>
<name>J7R3A3_HUIN7</name>
<dbReference type="OrthoDB" id="4058540at2759"/>
<organism evidence="2 3">
    <name type="scientific">Huiozyma naganishii (strain ATCC MYA-139 / BCRC 22969 / CBS 8797 / KCTC 17520 / NBRC 10181 / NCYC 3082 / Yp74L-3)</name>
    <name type="common">Yeast</name>
    <name type="synonym">Kazachstania naganishii</name>
    <dbReference type="NCBI Taxonomy" id="1071383"/>
    <lineage>
        <taxon>Eukaryota</taxon>
        <taxon>Fungi</taxon>
        <taxon>Dikarya</taxon>
        <taxon>Ascomycota</taxon>
        <taxon>Saccharomycotina</taxon>
        <taxon>Saccharomycetes</taxon>
        <taxon>Saccharomycetales</taxon>
        <taxon>Saccharomycetaceae</taxon>
        <taxon>Huiozyma</taxon>
    </lineage>
</organism>
<dbReference type="AlphaFoldDB" id="J7R3A3"/>
<evidence type="ECO:0000313" key="2">
    <source>
        <dbReference type="EMBL" id="CCK69310.1"/>
    </source>
</evidence>
<reference evidence="2 3" key="1">
    <citation type="journal article" date="2011" name="Proc. Natl. Acad. Sci. U.S.A.">
        <title>Evolutionary erosion of yeast sex chromosomes by mating-type switching accidents.</title>
        <authorList>
            <person name="Gordon J.L."/>
            <person name="Armisen D."/>
            <person name="Proux-Wera E."/>
            <person name="Oheigeartaigh S.S."/>
            <person name="Byrne K.P."/>
            <person name="Wolfe K.H."/>
        </authorList>
    </citation>
    <scope>NUCLEOTIDE SEQUENCE [LARGE SCALE GENOMIC DNA]</scope>
    <source>
        <strain evidence="3">ATCC MYA-139 / BCRC 22969 / CBS 8797 / CCRC 22969 / KCTC 17520 / NBRC 10181 / NCYC 3082</strain>
    </source>
</reference>
<proteinExistence type="predicted"/>
<dbReference type="EMBL" id="HE978316">
    <property type="protein sequence ID" value="CCK69310.1"/>
    <property type="molecule type" value="Genomic_DNA"/>
</dbReference>
<dbReference type="GO" id="GO:0045818">
    <property type="term" value="P:negative regulation of glycogen catabolic process"/>
    <property type="evidence" value="ECO:0007669"/>
    <property type="project" value="EnsemblFungi"/>
</dbReference>
<accession>J7R3A3</accession>
<dbReference type="KEGG" id="kng:KNAG_0C01970"/>
<feature type="compositionally biased region" description="Basic and acidic residues" evidence="1">
    <location>
        <begin position="1"/>
        <end position="22"/>
    </location>
</feature>
<dbReference type="eggNOG" id="ENOG502SDB0">
    <property type="taxonomic scope" value="Eukaryota"/>
</dbReference>
<dbReference type="HOGENOM" id="CLU_1397327_0_0_1"/>
<dbReference type="GeneID" id="34524990"/>